<evidence type="ECO:0000256" key="5">
    <source>
        <dbReference type="HAMAP-Rule" id="MF_03012"/>
    </source>
</evidence>
<feature type="domain" description="PCI" evidence="6">
    <location>
        <begin position="178"/>
        <end position="346"/>
    </location>
</feature>
<evidence type="ECO:0000256" key="3">
    <source>
        <dbReference type="ARBA" id="ARBA00022540"/>
    </source>
</evidence>
<comment type="function">
    <text evidence="5">Component of the eukaryotic translation initiation factor 3 (eIF-3) complex, which is involved in protein synthesis of a specialized repertoire of mRNAs and, together with other initiation factors, stimulates binding of mRNA and methionyl-tRNAi to the 40S ribosome. The eIF-3 complex specifically targets and initiates translation of a subset of mRNAs involved in cell proliferation.</text>
</comment>
<sequence length="387" mass="43937">MTVVNVNPEARSHLVKFLSDVLGQEFPSSLDLRTFVELMSQHTDALIESEKVADSDAEGCFQILFFELQEEKDTAVMLPLVGLITSALTGSESKAKLRLKILANLYNALCSDDKVPEGQIRVDVLLAIIKYAGKTQQSAMLHGYFDLLDELMVKWNLSLSDKRTLFVEVSKALEAEELNDKAHQFLIRYLATFDDTSDAVDTSKAAQGAIGAIRKPILCFMERHNLLGMTAMQQLENDAEYGKLYELLRIFSVGKLREYLNFYEAEKGTMERYGLEHEECIANMRLLSLCSLATEHEEIPYAAIAETLEVPLEEVEYWVVATTTAKLMDAKMDQLQQVVMISRCTHRVFEHSQWKQLAERLTTWKINVRNILETIQRTQVIQAQSVP</sequence>
<dbReference type="GO" id="GO:0003743">
    <property type="term" value="F:translation initiation factor activity"/>
    <property type="evidence" value="ECO:0007669"/>
    <property type="project" value="UniProtKB-UniRule"/>
</dbReference>
<dbReference type="GO" id="GO:0016282">
    <property type="term" value="C:eukaryotic 43S preinitiation complex"/>
    <property type="evidence" value="ECO:0007669"/>
    <property type="project" value="UniProtKB-UniRule"/>
</dbReference>
<dbReference type="GO" id="GO:0033290">
    <property type="term" value="C:eukaryotic 48S preinitiation complex"/>
    <property type="evidence" value="ECO:0007669"/>
    <property type="project" value="UniProtKB-UniRule"/>
</dbReference>
<dbReference type="EMBL" id="HBGS01032893">
    <property type="protein sequence ID" value="CAD9434541.1"/>
    <property type="molecule type" value="Transcribed_RNA"/>
</dbReference>
<proteinExistence type="inferred from homology"/>
<dbReference type="AlphaFoldDB" id="A0A7S2CTT4"/>
<dbReference type="InterPro" id="IPR040750">
    <property type="entry name" value="eIF3m_C_helix"/>
</dbReference>
<accession>A0A7S2CTT4</accession>
<dbReference type="PROSITE" id="PS50250">
    <property type="entry name" value="PCI"/>
    <property type="match status" value="1"/>
</dbReference>
<dbReference type="InterPro" id="IPR000717">
    <property type="entry name" value="PCI_dom"/>
</dbReference>
<name>A0A7S2CTT4_9STRA</name>
<keyword evidence="4 5" id="KW-0648">Protein biosynthesis</keyword>
<dbReference type="InterPro" id="IPR027528">
    <property type="entry name" value="eIF3m"/>
</dbReference>
<dbReference type="SMART" id="SM00088">
    <property type="entry name" value="PINT"/>
    <property type="match status" value="1"/>
</dbReference>
<comment type="subunit">
    <text evidence="5">Component of the eukaryotic translation initiation factor 3 (eIF-3) complex.</text>
</comment>
<protein>
    <recommendedName>
        <fullName evidence="5">Eukaryotic translation initiation factor 3 subunit M</fullName>
        <shortName evidence="5">eIF3m</shortName>
    </recommendedName>
</protein>
<comment type="similarity">
    <text evidence="5">Belongs to the eIF-3 subunit M family.</text>
</comment>
<dbReference type="InterPro" id="IPR045237">
    <property type="entry name" value="COPS7/eIF3m"/>
</dbReference>
<dbReference type="Pfam" id="PF01399">
    <property type="entry name" value="PCI"/>
    <property type="match status" value="1"/>
</dbReference>
<comment type="similarity">
    <text evidence="1">Belongs to the CSN7/EIF3M family. CSN7 subfamily.</text>
</comment>
<comment type="subcellular location">
    <subcellularLocation>
        <location evidence="5">Cytoplasm</location>
    </subcellularLocation>
</comment>
<dbReference type="Pfam" id="PF18005">
    <property type="entry name" value="eIF3m_C_helix"/>
    <property type="match status" value="1"/>
</dbReference>
<dbReference type="GO" id="GO:0071541">
    <property type="term" value="C:eukaryotic translation initiation factor 3 complex, eIF3m"/>
    <property type="evidence" value="ECO:0007669"/>
    <property type="project" value="UniProtKB-UniRule"/>
</dbReference>
<dbReference type="GO" id="GO:0001732">
    <property type="term" value="P:formation of cytoplasmic translation initiation complex"/>
    <property type="evidence" value="ECO:0007669"/>
    <property type="project" value="UniProtKB-UniRule"/>
</dbReference>
<evidence type="ECO:0000256" key="1">
    <source>
        <dbReference type="ARBA" id="ARBA00008482"/>
    </source>
</evidence>
<dbReference type="InterPro" id="IPR036390">
    <property type="entry name" value="WH_DNA-bd_sf"/>
</dbReference>
<evidence type="ECO:0000256" key="2">
    <source>
        <dbReference type="ARBA" id="ARBA00022490"/>
    </source>
</evidence>
<reference evidence="7" key="1">
    <citation type="submission" date="2021-01" db="EMBL/GenBank/DDBJ databases">
        <authorList>
            <person name="Corre E."/>
            <person name="Pelletier E."/>
            <person name="Niang G."/>
            <person name="Scheremetjew M."/>
            <person name="Finn R."/>
            <person name="Kale V."/>
            <person name="Holt S."/>
            <person name="Cochrane G."/>
            <person name="Meng A."/>
            <person name="Brown T."/>
            <person name="Cohen L."/>
        </authorList>
    </citation>
    <scope>NUCLEOTIDE SEQUENCE</scope>
    <source>
        <strain evidence="7">CCMP1381</strain>
    </source>
</reference>
<dbReference type="PANTHER" id="PTHR15350:SF2">
    <property type="entry name" value="EUKARYOTIC TRANSLATION INITIATION FACTOR 3 SUBUNIT M"/>
    <property type="match status" value="1"/>
</dbReference>
<dbReference type="HAMAP" id="MF_03012">
    <property type="entry name" value="eIF3m"/>
    <property type="match status" value="1"/>
</dbReference>
<dbReference type="SUPFAM" id="SSF46785">
    <property type="entry name" value="Winged helix' DNA-binding domain"/>
    <property type="match status" value="1"/>
</dbReference>
<dbReference type="PANTHER" id="PTHR15350">
    <property type="entry name" value="COP9 SIGNALOSOME COMPLEX SUBUNIT 7/DENDRITIC CELL PROTEIN GA17"/>
    <property type="match status" value="1"/>
</dbReference>
<evidence type="ECO:0000259" key="6">
    <source>
        <dbReference type="PROSITE" id="PS50250"/>
    </source>
</evidence>
<organism evidence="7">
    <name type="scientific">Octactis speculum</name>
    <dbReference type="NCBI Taxonomy" id="3111310"/>
    <lineage>
        <taxon>Eukaryota</taxon>
        <taxon>Sar</taxon>
        <taxon>Stramenopiles</taxon>
        <taxon>Ochrophyta</taxon>
        <taxon>Dictyochophyceae</taxon>
        <taxon>Dictyochales</taxon>
        <taxon>Dictyochaceae</taxon>
        <taxon>Octactis</taxon>
    </lineage>
</organism>
<evidence type="ECO:0000313" key="7">
    <source>
        <dbReference type="EMBL" id="CAD9434541.1"/>
    </source>
</evidence>
<gene>
    <name evidence="7" type="ORF">DSPE1174_LOCUS16916</name>
</gene>
<evidence type="ECO:0000256" key="4">
    <source>
        <dbReference type="ARBA" id="ARBA00022917"/>
    </source>
</evidence>
<keyword evidence="3 5" id="KW-0396">Initiation factor</keyword>
<keyword evidence="2 5" id="KW-0963">Cytoplasm</keyword>